<keyword evidence="1" id="KW-0614">Plasmid</keyword>
<keyword evidence="2" id="KW-1185">Reference proteome</keyword>
<evidence type="ECO:0000313" key="2">
    <source>
        <dbReference type="Proteomes" id="UP000001425"/>
    </source>
</evidence>
<dbReference type="AlphaFoldDB" id="Q6ZEE2"/>
<protein>
    <submittedName>
        <fullName evidence="1">Uncharacterized protein</fullName>
    </submittedName>
</protein>
<evidence type="ECO:0000313" key="1">
    <source>
        <dbReference type="EMBL" id="BAD01958.1"/>
    </source>
</evidence>
<dbReference type="Proteomes" id="UP000001425">
    <property type="component" value="Plasmid pSYSA"/>
</dbReference>
<dbReference type="EMBL" id="AP004311">
    <property type="protein sequence ID" value="BAD01958.1"/>
    <property type="molecule type" value="Genomic_DNA"/>
</dbReference>
<name>Q6ZEE2_SYNY3</name>
<sequence>MMVLILNNSRGIYVQEESFLLTALRLKSGKEINGSTVLLINAWGEFRPPFKLPVCVTPAELVQPLEEELEGALVIRRAASLCPEAPGLEGAVIPRVQQRVPLLYSTVDTVLFPSRTSMASTPHPQ</sequence>
<dbReference type="KEGG" id="syn:sll7056"/>
<geneLocation type="plasmid" evidence="1 2">
    <name>pSYSA</name>
</geneLocation>
<dbReference type="EnsemblBacteria" id="BAD01958">
    <property type="protein sequence ID" value="BAD01958"/>
    <property type="gene ID" value="BAD01958"/>
</dbReference>
<gene>
    <name evidence="1" type="ordered locus">sll7056</name>
</gene>
<accession>Q6ZEE2</accession>
<proteinExistence type="predicted"/>
<organism evidence="1 2">
    <name type="scientific">Synechocystis sp. (strain ATCC 27184 / PCC 6803 / Kazusa)</name>
    <dbReference type="NCBI Taxonomy" id="1111708"/>
    <lineage>
        <taxon>Bacteria</taxon>
        <taxon>Bacillati</taxon>
        <taxon>Cyanobacteriota</taxon>
        <taxon>Cyanophyceae</taxon>
        <taxon>Synechococcales</taxon>
        <taxon>Merismopediaceae</taxon>
        <taxon>Synechocystis</taxon>
    </lineage>
</organism>
<dbReference type="InParanoid" id="Q6ZEE2"/>
<reference evidence="1 2" key="1">
    <citation type="journal article" date="2003" name="DNA Res.">
        <title>Structural analysis of four large plasmids harboring in a unicellular cyanobacterium, Synechocystis sp. PCC 6803.</title>
        <authorList>
            <person name="Kaneko T."/>
            <person name="Nakamura Y."/>
            <person name="Sasamoto S."/>
            <person name="Watanabe A."/>
            <person name="Kohara M."/>
            <person name="Matsumoto M."/>
            <person name="Shimpo S."/>
            <person name="Yamada M."/>
            <person name="Tabata S."/>
        </authorList>
    </citation>
    <scope>NUCLEOTIDE SEQUENCE [LARGE SCALE GENOMIC DNA]</scope>
    <source>
        <strain evidence="2">ATCC 27184 / PCC 6803 / Kazusa</strain>
    </source>
</reference>